<sequence length="160" mass="17840">MVASNMISFNADIISGCSLGNVSLNENISSYIGEMYSSFKVEVKEYSLPDGSKKNAYIINKTITIATDHEGLIFSIGCNQEYKGKYKNILHTGQSMKEVIALTEKQRIFNGSVIIDDDFGFSLILPSPYDEIGDSIENIPSDLIFKEIYVSDFSSWRSGY</sequence>
<proteinExistence type="predicted"/>
<evidence type="ECO:0000313" key="1">
    <source>
        <dbReference type="EMBL" id="CNF29050.1"/>
    </source>
</evidence>
<dbReference type="RefSeq" id="WP_235786972.1">
    <property type="nucleotide sequence ID" value="NZ_CPYD01000025.1"/>
</dbReference>
<reference evidence="1 2" key="1">
    <citation type="submission" date="2015-03" db="EMBL/GenBank/DDBJ databases">
        <authorList>
            <consortium name="Pathogen Informatics"/>
            <person name="Murphy D."/>
        </authorList>
    </citation>
    <scope>NUCLEOTIDE SEQUENCE [LARGE SCALE GENOMIC DNA]</scope>
    <source>
        <strain evidence="2">type strain: CIP110231</strain>
    </source>
</reference>
<dbReference type="EMBL" id="CPYD01000025">
    <property type="protein sequence ID" value="CNF29050.1"/>
    <property type="molecule type" value="Genomic_DNA"/>
</dbReference>
<gene>
    <name evidence="1" type="ORF">ERS137967_03742</name>
</gene>
<protein>
    <submittedName>
        <fullName evidence="1">Uncharacterized protein</fullName>
    </submittedName>
</protein>
<accession>A0ABM9SP26</accession>
<dbReference type="Proteomes" id="UP000040578">
    <property type="component" value="Unassembled WGS sequence"/>
</dbReference>
<comment type="caution">
    <text evidence="1">The sequence shown here is derived from an EMBL/GenBank/DDBJ whole genome shotgun (WGS) entry which is preliminary data.</text>
</comment>
<evidence type="ECO:0000313" key="2">
    <source>
        <dbReference type="Proteomes" id="UP000040578"/>
    </source>
</evidence>
<name>A0ABM9SP26_9GAMM</name>
<keyword evidence="2" id="KW-1185">Reference proteome</keyword>
<organism evidence="1 2">
    <name type="scientific">Yersinia nurmii</name>
    <dbReference type="NCBI Taxonomy" id="685706"/>
    <lineage>
        <taxon>Bacteria</taxon>
        <taxon>Pseudomonadati</taxon>
        <taxon>Pseudomonadota</taxon>
        <taxon>Gammaproteobacteria</taxon>
        <taxon>Enterobacterales</taxon>
        <taxon>Yersiniaceae</taxon>
        <taxon>Yersinia</taxon>
    </lineage>
</organism>